<proteinExistence type="predicted"/>
<protein>
    <submittedName>
        <fullName evidence="1">Uncharacterized protein</fullName>
    </submittedName>
</protein>
<sequence length="96" mass="11069">MFTDIDLHPYDISWSDWEGLHNDYVKNPHGDTISDIRKVLDEYASPTYPSSKGYEVTIRQRPGVQDFRPLSPFKRVRRKCHGHDIAGVQAVSLDII</sequence>
<name>A0AAV0WHW3_9HEMI</name>
<accession>A0AAV0WHW3</accession>
<dbReference type="AlphaFoldDB" id="A0AAV0WHW3"/>
<evidence type="ECO:0000313" key="1">
    <source>
        <dbReference type="EMBL" id="CAI6355273.1"/>
    </source>
</evidence>
<keyword evidence="2" id="KW-1185">Reference proteome</keyword>
<reference evidence="1 2" key="1">
    <citation type="submission" date="2023-01" db="EMBL/GenBank/DDBJ databases">
        <authorList>
            <person name="Whitehead M."/>
        </authorList>
    </citation>
    <scope>NUCLEOTIDE SEQUENCE [LARGE SCALE GENOMIC DNA]</scope>
</reference>
<dbReference type="Proteomes" id="UP001160148">
    <property type="component" value="Unassembled WGS sequence"/>
</dbReference>
<gene>
    <name evidence="1" type="ORF">MEUPH1_LOCUS11150</name>
</gene>
<organism evidence="1 2">
    <name type="scientific">Macrosiphum euphorbiae</name>
    <name type="common">potato aphid</name>
    <dbReference type="NCBI Taxonomy" id="13131"/>
    <lineage>
        <taxon>Eukaryota</taxon>
        <taxon>Metazoa</taxon>
        <taxon>Ecdysozoa</taxon>
        <taxon>Arthropoda</taxon>
        <taxon>Hexapoda</taxon>
        <taxon>Insecta</taxon>
        <taxon>Pterygota</taxon>
        <taxon>Neoptera</taxon>
        <taxon>Paraneoptera</taxon>
        <taxon>Hemiptera</taxon>
        <taxon>Sternorrhyncha</taxon>
        <taxon>Aphidomorpha</taxon>
        <taxon>Aphidoidea</taxon>
        <taxon>Aphididae</taxon>
        <taxon>Macrosiphini</taxon>
        <taxon>Macrosiphum</taxon>
    </lineage>
</organism>
<comment type="caution">
    <text evidence="1">The sequence shown here is derived from an EMBL/GenBank/DDBJ whole genome shotgun (WGS) entry which is preliminary data.</text>
</comment>
<dbReference type="EMBL" id="CARXXK010000002">
    <property type="protein sequence ID" value="CAI6355273.1"/>
    <property type="molecule type" value="Genomic_DNA"/>
</dbReference>
<evidence type="ECO:0000313" key="2">
    <source>
        <dbReference type="Proteomes" id="UP001160148"/>
    </source>
</evidence>